<name>A0ABR2HLH1_9PEZI</name>
<dbReference type="EMBL" id="JAPCWZ010000010">
    <property type="protein sequence ID" value="KAK8848788.1"/>
    <property type="molecule type" value="Genomic_DNA"/>
</dbReference>
<gene>
    <name evidence="1" type="ORF">PGQ11_015268</name>
</gene>
<dbReference type="Proteomes" id="UP001390339">
    <property type="component" value="Unassembled WGS sequence"/>
</dbReference>
<comment type="caution">
    <text evidence="1">The sequence shown here is derived from an EMBL/GenBank/DDBJ whole genome shotgun (WGS) entry which is preliminary data.</text>
</comment>
<organism evidence="1 2">
    <name type="scientific">Apiospora arundinis</name>
    <dbReference type="NCBI Taxonomy" id="335852"/>
    <lineage>
        <taxon>Eukaryota</taxon>
        <taxon>Fungi</taxon>
        <taxon>Dikarya</taxon>
        <taxon>Ascomycota</taxon>
        <taxon>Pezizomycotina</taxon>
        <taxon>Sordariomycetes</taxon>
        <taxon>Xylariomycetidae</taxon>
        <taxon>Amphisphaeriales</taxon>
        <taxon>Apiosporaceae</taxon>
        <taxon>Apiospora</taxon>
    </lineage>
</organism>
<evidence type="ECO:0000313" key="2">
    <source>
        <dbReference type="Proteomes" id="UP001390339"/>
    </source>
</evidence>
<accession>A0ABR2HLH1</accession>
<sequence length="202" mass="23427">MASYWAHPMREILTAVQCYSKWGFDVYRTTFEDGELFQRYMDYLRKAMITACRDSGAADVADAATLYIKEEQGGKDLNGLSLDQVRKHHMEWIATQTRSDTEIDVSPIRQHCFMLVNYEVLERFRVAEEQLAKKNKEPTYFMEGVVATMCLAWEPDDPDDSECMWQYVQADALADLFHRVSNETGWWFDAFARPPNTYGEGA</sequence>
<evidence type="ECO:0000313" key="1">
    <source>
        <dbReference type="EMBL" id="KAK8848788.1"/>
    </source>
</evidence>
<keyword evidence="2" id="KW-1185">Reference proteome</keyword>
<proteinExistence type="predicted"/>
<reference evidence="1 2" key="1">
    <citation type="journal article" date="2024" name="IMA Fungus">
        <title>Apiospora arundinis, a panoply of carbohydrate-active enzymes and secondary metabolites.</title>
        <authorList>
            <person name="Sorensen T."/>
            <person name="Petersen C."/>
            <person name="Muurmann A.T."/>
            <person name="Christiansen J.V."/>
            <person name="Brundto M.L."/>
            <person name="Overgaard C.K."/>
            <person name="Boysen A.T."/>
            <person name="Wollenberg R.D."/>
            <person name="Larsen T.O."/>
            <person name="Sorensen J.L."/>
            <person name="Nielsen K.L."/>
            <person name="Sondergaard T.E."/>
        </authorList>
    </citation>
    <scope>NUCLEOTIDE SEQUENCE [LARGE SCALE GENOMIC DNA]</scope>
    <source>
        <strain evidence="1 2">AAU 773</strain>
    </source>
</reference>
<protein>
    <submittedName>
        <fullName evidence="1">Uncharacterized protein</fullName>
    </submittedName>
</protein>